<evidence type="ECO:0000313" key="10">
    <source>
        <dbReference type="EMBL" id="SDZ25839.1"/>
    </source>
</evidence>
<proteinExistence type="inferred from homology"/>
<protein>
    <submittedName>
        <fullName evidence="10">F-type H+-transporting ATPase subunit gamma</fullName>
    </submittedName>
</protein>
<reference evidence="10 11" key="1">
    <citation type="submission" date="2016-10" db="EMBL/GenBank/DDBJ databases">
        <authorList>
            <person name="Varghese N."/>
            <person name="Submissions S."/>
        </authorList>
    </citation>
    <scope>NUCLEOTIDE SEQUENCE [LARGE SCALE GENOMIC DNA]</scope>
    <source>
        <strain evidence="10 11">DSM 17997</strain>
    </source>
</reference>
<evidence type="ECO:0000256" key="9">
    <source>
        <dbReference type="ARBA" id="ARBA00023310"/>
    </source>
</evidence>
<dbReference type="NCBIfam" id="TIGR03323">
    <property type="entry name" value="alt_F1F0_F1_gam"/>
    <property type="match status" value="1"/>
</dbReference>
<dbReference type="InterPro" id="IPR017709">
    <property type="entry name" value="Alt_ATP_synth_F1_gsu"/>
</dbReference>
<dbReference type="RefSeq" id="WP_019598114.1">
    <property type="nucleotide sequence ID" value="NZ_FNQC01000008.1"/>
</dbReference>
<dbReference type="SUPFAM" id="SSF52943">
    <property type="entry name" value="ATP synthase (F1-ATPase), gamma subunit"/>
    <property type="match status" value="1"/>
</dbReference>
<comment type="subcellular location">
    <subcellularLocation>
        <location evidence="2">Membrane</location>
        <topology evidence="2">Peripheral membrane protein</topology>
    </subcellularLocation>
</comment>
<evidence type="ECO:0000256" key="3">
    <source>
        <dbReference type="ARBA" id="ARBA00007681"/>
    </source>
</evidence>
<dbReference type="Gene3D" id="1.10.287.80">
    <property type="entry name" value="ATP synthase, gamma subunit, helix hairpin domain"/>
    <property type="match status" value="1"/>
</dbReference>
<keyword evidence="11" id="KW-1185">Reference proteome</keyword>
<dbReference type="InterPro" id="IPR000131">
    <property type="entry name" value="ATP_synth_F1_gsu"/>
</dbReference>
<accession>A0A1H3RLP6</accession>
<dbReference type="Gene3D" id="3.40.1380.10">
    <property type="match status" value="1"/>
</dbReference>
<sequence length="306" mass="34912">MDTLVSLSRKLESAEDLKSVVRTMKTMAASNIVQYEMSVKSLGDYHRAINMGIFAYFMEQKNTIANEFPGTKKNHQKSICAIVFGSDQGLVGGFNDTLADFVAKTLKDFPGEKEIWAVGERIQFRLIDGGFRTTRLFRVPNSVVAITPLVREILLESQENKDMDASKEYQIFHNQPKPVIGYQPIVQKLLPLDEKWKTLLGEIDWDSKNIPEVMGEKEPTLKALIREFLFVSLFKACAESLASENASRLAAMQRAEKNIEEMLVDLHQKFHQMRQRNIDEELFDLMSGFEALKKDPRNKQKDSLAD</sequence>
<dbReference type="PRINTS" id="PR00126">
    <property type="entry name" value="ATPASEGAMMA"/>
</dbReference>
<evidence type="ECO:0000313" key="11">
    <source>
        <dbReference type="Proteomes" id="UP000199663"/>
    </source>
</evidence>
<gene>
    <name evidence="10" type="ORF">SAMN05444412_108159</name>
</gene>
<dbReference type="PANTHER" id="PTHR11693:SF22">
    <property type="entry name" value="ATP SYNTHASE SUBUNIT GAMMA, MITOCHONDRIAL"/>
    <property type="match status" value="1"/>
</dbReference>
<dbReference type="CDD" id="cd12151">
    <property type="entry name" value="F1-ATPase_gamma"/>
    <property type="match status" value="1"/>
</dbReference>
<keyword evidence="9" id="KW-0066">ATP synthesis</keyword>
<keyword evidence="4" id="KW-0813">Transport</keyword>
<comment type="similarity">
    <text evidence="3">Belongs to the ATPase gamma chain family.</text>
</comment>
<name>A0A1H3RLP6_9BACT</name>
<keyword evidence="5" id="KW-0375">Hydrogen ion transport</keyword>
<dbReference type="PANTHER" id="PTHR11693">
    <property type="entry name" value="ATP SYNTHASE GAMMA CHAIN"/>
    <property type="match status" value="1"/>
</dbReference>
<evidence type="ECO:0000256" key="8">
    <source>
        <dbReference type="ARBA" id="ARBA00023196"/>
    </source>
</evidence>
<keyword evidence="8" id="KW-0139">CF(1)</keyword>
<keyword evidence="6" id="KW-0406">Ion transport</keyword>
<comment type="function">
    <text evidence="1">Produces ATP from ADP in the presence of a proton gradient across the membrane. The gamma chain is believed to be important in regulating ATPase activity and the flow of protons through the CF(0) complex.</text>
</comment>
<dbReference type="Proteomes" id="UP000199663">
    <property type="component" value="Unassembled WGS sequence"/>
</dbReference>
<comment type="caution">
    <text evidence="10">The sequence shown here is derived from an EMBL/GenBank/DDBJ whole genome shotgun (WGS) entry which is preliminary data.</text>
</comment>
<evidence type="ECO:0000256" key="1">
    <source>
        <dbReference type="ARBA" id="ARBA00003456"/>
    </source>
</evidence>
<evidence type="ECO:0000256" key="6">
    <source>
        <dbReference type="ARBA" id="ARBA00023065"/>
    </source>
</evidence>
<evidence type="ECO:0000256" key="4">
    <source>
        <dbReference type="ARBA" id="ARBA00022448"/>
    </source>
</evidence>
<evidence type="ECO:0000256" key="5">
    <source>
        <dbReference type="ARBA" id="ARBA00022781"/>
    </source>
</evidence>
<dbReference type="Pfam" id="PF00231">
    <property type="entry name" value="ATP-synt"/>
    <property type="match status" value="1"/>
</dbReference>
<dbReference type="EMBL" id="FNQC01000008">
    <property type="protein sequence ID" value="SDZ25839.1"/>
    <property type="molecule type" value="Genomic_DNA"/>
</dbReference>
<keyword evidence="7" id="KW-0472">Membrane</keyword>
<organism evidence="10 11">
    <name type="scientific">Rhodonellum ikkaensis</name>
    <dbReference type="NCBI Taxonomy" id="336829"/>
    <lineage>
        <taxon>Bacteria</taxon>
        <taxon>Pseudomonadati</taxon>
        <taxon>Bacteroidota</taxon>
        <taxon>Cytophagia</taxon>
        <taxon>Cytophagales</taxon>
        <taxon>Cytophagaceae</taxon>
        <taxon>Rhodonellum</taxon>
    </lineage>
</organism>
<dbReference type="InterPro" id="IPR035968">
    <property type="entry name" value="ATP_synth_F1_ATPase_gsu"/>
</dbReference>
<evidence type="ECO:0000256" key="2">
    <source>
        <dbReference type="ARBA" id="ARBA00004170"/>
    </source>
</evidence>
<evidence type="ECO:0000256" key="7">
    <source>
        <dbReference type="ARBA" id="ARBA00023136"/>
    </source>
</evidence>